<dbReference type="RefSeq" id="WP_133481170.1">
    <property type="nucleotide sequence ID" value="NZ_SNWH01000001.1"/>
</dbReference>
<gene>
    <name evidence="2" type="ORF">DFO68_101198</name>
</gene>
<feature type="transmembrane region" description="Helical" evidence="1">
    <location>
        <begin position="264"/>
        <end position="281"/>
    </location>
</feature>
<comment type="caution">
    <text evidence="2">The sequence shown here is derived from an EMBL/GenBank/DDBJ whole genome shotgun (WGS) entry which is preliminary data.</text>
</comment>
<feature type="transmembrane region" description="Helical" evidence="1">
    <location>
        <begin position="347"/>
        <end position="368"/>
    </location>
</feature>
<feature type="transmembrane region" description="Helical" evidence="1">
    <location>
        <begin position="197"/>
        <end position="219"/>
    </location>
</feature>
<proteinExistence type="predicted"/>
<reference evidence="2 3" key="1">
    <citation type="submission" date="2019-03" db="EMBL/GenBank/DDBJ databases">
        <title>Freshwater and sediment microbial communities from various areas in North America, analyzing microbe dynamics in response to fracking.</title>
        <authorList>
            <person name="Lamendella R."/>
        </authorList>
    </citation>
    <scope>NUCLEOTIDE SEQUENCE [LARGE SCALE GENOMIC DNA]</scope>
    <source>
        <strain evidence="2 3">1_TX</strain>
    </source>
</reference>
<protein>
    <submittedName>
        <fullName evidence="2">Uncharacterized protein</fullName>
    </submittedName>
</protein>
<feature type="transmembrane region" description="Helical" evidence="1">
    <location>
        <begin position="66"/>
        <end position="82"/>
    </location>
</feature>
<keyword evidence="1" id="KW-1133">Transmembrane helix</keyword>
<dbReference type="Proteomes" id="UP000295150">
    <property type="component" value="Unassembled WGS sequence"/>
</dbReference>
<sequence>MSDTPATSIVPRRALAGGLVLAGLILQIAQLTNLFPLAHAVGYCLWLATALLWVDIPRRTRRQAGILAAIGLGLLVLTRSWHDASIDWAGILDGNTYVVTMLVGVSFIGLIGNLRGRSRPSGKALTGTRGMLGTWLGVHLLGSILNLSTVFMVGDRLERRAPLSTPQLLGLNRGLTSAALWSPFFASMGVVMTLTPAMHYATILAFGLPLALVSGLLTVGELSRRFELADTAGFSLSPPSLLMPVSMAALVMLFHYVLTPHLPIVSIITFLLPSVALLTNLPQGPHWTLRRVHQHTLTRLPAMRGEISLFLCAGLLTQGLSTFITAATGSDWTLFAHFGPLEAIASFLAIVASAVAGLHPIIGVSVLASMLDLNAERQTLFAFVALASWAVGTSVGPLSGINLSLQGRYGVSGMTMMRHNLGYAALMTLLVVGAILVMETSL</sequence>
<feature type="transmembrane region" description="Helical" evidence="1">
    <location>
        <begin position="240"/>
        <end position="258"/>
    </location>
</feature>
<feature type="transmembrane region" description="Helical" evidence="1">
    <location>
        <begin position="135"/>
        <end position="154"/>
    </location>
</feature>
<dbReference type="EMBL" id="SNWH01000001">
    <property type="protein sequence ID" value="TDO16669.1"/>
    <property type="molecule type" value="Genomic_DNA"/>
</dbReference>
<accession>A0A4V3C235</accession>
<keyword evidence="1" id="KW-0812">Transmembrane</keyword>
<keyword evidence="1" id="KW-0472">Membrane</keyword>
<feature type="transmembrane region" description="Helical" evidence="1">
    <location>
        <begin position="35"/>
        <end position="54"/>
    </location>
</feature>
<feature type="transmembrane region" description="Helical" evidence="1">
    <location>
        <begin position="94"/>
        <end position="114"/>
    </location>
</feature>
<keyword evidence="3" id="KW-1185">Reference proteome</keyword>
<feature type="transmembrane region" description="Helical" evidence="1">
    <location>
        <begin position="12"/>
        <end position="29"/>
    </location>
</feature>
<feature type="transmembrane region" description="Helical" evidence="1">
    <location>
        <begin position="380"/>
        <end position="401"/>
    </location>
</feature>
<evidence type="ECO:0000256" key="1">
    <source>
        <dbReference type="SAM" id="Phobius"/>
    </source>
</evidence>
<feature type="transmembrane region" description="Helical" evidence="1">
    <location>
        <begin position="421"/>
        <end position="438"/>
    </location>
</feature>
<feature type="transmembrane region" description="Helical" evidence="1">
    <location>
        <begin position="307"/>
        <end position="327"/>
    </location>
</feature>
<evidence type="ECO:0000313" key="2">
    <source>
        <dbReference type="EMBL" id="TDO16669.1"/>
    </source>
</evidence>
<name>A0A4V3C235_9GAMM</name>
<organism evidence="2 3">
    <name type="scientific">Halomonas ventosae</name>
    <dbReference type="NCBI Taxonomy" id="229007"/>
    <lineage>
        <taxon>Bacteria</taxon>
        <taxon>Pseudomonadati</taxon>
        <taxon>Pseudomonadota</taxon>
        <taxon>Gammaproteobacteria</taxon>
        <taxon>Oceanospirillales</taxon>
        <taxon>Halomonadaceae</taxon>
        <taxon>Halomonas</taxon>
    </lineage>
</organism>
<dbReference type="AlphaFoldDB" id="A0A4V3C235"/>
<dbReference type="OrthoDB" id="8523687at2"/>
<evidence type="ECO:0000313" key="3">
    <source>
        <dbReference type="Proteomes" id="UP000295150"/>
    </source>
</evidence>